<dbReference type="Proteomes" id="UP000003880">
    <property type="component" value="Unassembled WGS sequence"/>
</dbReference>
<sequence>MNFYYVPNWNEINFIFLLLCSFRVRPLLMKGECRVVCPRQDSPASLFFIF</sequence>
<proteinExistence type="predicted"/>
<name>D4BJJ5_9ENTR</name>
<dbReference type="AlphaFoldDB" id="D4BJJ5"/>
<accession>D4BJJ5</accession>
<dbReference type="EMBL" id="ABWL02000026">
    <property type="protein sequence ID" value="EFE05860.1"/>
    <property type="molecule type" value="Genomic_DNA"/>
</dbReference>
<comment type="caution">
    <text evidence="1">The sequence shown here is derived from an EMBL/GenBank/DDBJ whole genome shotgun (WGS) entry which is preliminary data.</text>
</comment>
<organism evidence="1 2">
    <name type="scientific">Citrobacter youngae ATCC 29220</name>
    <dbReference type="NCBI Taxonomy" id="500640"/>
    <lineage>
        <taxon>Bacteria</taxon>
        <taxon>Pseudomonadati</taxon>
        <taxon>Pseudomonadota</taxon>
        <taxon>Gammaproteobacteria</taxon>
        <taxon>Enterobacterales</taxon>
        <taxon>Enterobacteriaceae</taxon>
        <taxon>Citrobacter</taxon>
        <taxon>Citrobacter freundii complex</taxon>
    </lineage>
</organism>
<evidence type="ECO:0000313" key="2">
    <source>
        <dbReference type="Proteomes" id="UP000003880"/>
    </source>
</evidence>
<protein>
    <submittedName>
        <fullName evidence="1">Uncharacterized protein</fullName>
    </submittedName>
</protein>
<gene>
    <name evidence="1" type="ORF">CIT292_10838</name>
</gene>
<evidence type="ECO:0000313" key="1">
    <source>
        <dbReference type="EMBL" id="EFE05860.1"/>
    </source>
</evidence>
<reference evidence="1 2" key="1">
    <citation type="submission" date="2010-02" db="EMBL/GenBank/DDBJ databases">
        <authorList>
            <person name="Weinstock G."/>
            <person name="Sodergren E."/>
            <person name="Clifton S."/>
            <person name="Fulton L."/>
            <person name="Fulton B."/>
            <person name="Courtney L."/>
            <person name="Fronick C."/>
            <person name="Harrison M."/>
            <person name="Strong C."/>
            <person name="Farmer C."/>
            <person name="Delahaunty K."/>
            <person name="Markovic C."/>
            <person name="Hall O."/>
            <person name="Minx P."/>
            <person name="Tomlinson C."/>
            <person name="Mitreva M."/>
            <person name="Nelson J."/>
            <person name="Hou S."/>
            <person name="Wollam A."/>
            <person name="Pepin K.H."/>
            <person name="Johnson M."/>
            <person name="Bhonagiri V."/>
            <person name="Zhang X."/>
            <person name="Suruliraj S."/>
            <person name="Warren W."/>
            <person name="Chinwalla A."/>
            <person name="Mardis E.R."/>
            <person name="Wilson R.K."/>
        </authorList>
    </citation>
    <scope>NUCLEOTIDE SEQUENCE [LARGE SCALE GENOMIC DNA]</scope>
    <source>
        <strain evidence="1 2">ATCC 29220</strain>
    </source>
</reference>
<dbReference type="HOGENOM" id="CLU_3116128_0_0_6"/>